<dbReference type="InterPro" id="IPR012337">
    <property type="entry name" value="RNaseH-like_sf"/>
</dbReference>
<keyword evidence="3" id="KW-1185">Reference proteome</keyword>
<dbReference type="SUPFAM" id="SSF53098">
    <property type="entry name" value="Ribonuclease H-like"/>
    <property type="match status" value="1"/>
</dbReference>
<reference evidence="2 3" key="1">
    <citation type="journal article" date="2019" name="Environ. Microbiol.">
        <title>At the nexus of three kingdoms: the genome of the mycorrhizal fungus Gigaspora margarita provides insights into plant, endobacterial and fungal interactions.</title>
        <authorList>
            <person name="Venice F."/>
            <person name="Ghignone S."/>
            <person name="Salvioli di Fossalunga A."/>
            <person name="Amselem J."/>
            <person name="Novero M."/>
            <person name="Xianan X."/>
            <person name="Sedzielewska Toro K."/>
            <person name="Morin E."/>
            <person name="Lipzen A."/>
            <person name="Grigoriev I.V."/>
            <person name="Henrissat B."/>
            <person name="Martin F.M."/>
            <person name="Bonfante P."/>
        </authorList>
    </citation>
    <scope>NUCLEOTIDE SEQUENCE [LARGE SCALE GENOMIC DNA]</scope>
    <source>
        <strain evidence="2 3">BEG34</strain>
    </source>
</reference>
<evidence type="ECO:0000313" key="3">
    <source>
        <dbReference type="Proteomes" id="UP000439903"/>
    </source>
</evidence>
<name>A0A8H3XBQ9_GIGMA</name>
<sequence length="110" mass="12474">METIQNSIETRLLSSQLLEPSFLIGNRHLSCITLRARYESTNVVEATFFSFLTIASVAADYYALQVTSIPCEHAFSVANHTINLTRNCLLEQMTRAFLCLKNWLKTSVLE</sequence>
<dbReference type="InterPro" id="IPR008906">
    <property type="entry name" value="HATC_C_dom"/>
</dbReference>
<organism evidence="2 3">
    <name type="scientific">Gigaspora margarita</name>
    <dbReference type="NCBI Taxonomy" id="4874"/>
    <lineage>
        <taxon>Eukaryota</taxon>
        <taxon>Fungi</taxon>
        <taxon>Fungi incertae sedis</taxon>
        <taxon>Mucoromycota</taxon>
        <taxon>Glomeromycotina</taxon>
        <taxon>Glomeromycetes</taxon>
        <taxon>Diversisporales</taxon>
        <taxon>Gigasporaceae</taxon>
        <taxon>Gigaspora</taxon>
    </lineage>
</organism>
<dbReference type="AlphaFoldDB" id="A0A8H3XBQ9"/>
<dbReference type="OrthoDB" id="2442905at2759"/>
<evidence type="ECO:0000259" key="1">
    <source>
        <dbReference type="Pfam" id="PF05699"/>
    </source>
</evidence>
<dbReference type="Pfam" id="PF05699">
    <property type="entry name" value="Dimer_Tnp_hAT"/>
    <property type="match status" value="1"/>
</dbReference>
<proteinExistence type="predicted"/>
<evidence type="ECO:0000313" key="2">
    <source>
        <dbReference type="EMBL" id="KAF0440106.1"/>
    </source>
</evidence>
<accession>A0A8H3XBQ9</accession>
<feature type="domain" description="HAT C-terminal dimerisation" evidence="1">
    <location>
        <begin position="51"/>
        <end position="104"/>
    </location>
</feature>
<gene>
    <name evidence="2" type="ORF">F8M41_004083</name>
</gene>
<dbReference type="GO" id="GO:0046983">
    <property type="term" value="F:protein dimerization activity"/>
    <property type="evidence" value="ECO:0007669"/>
    <property type="project" value="InterPro"/>
</dbReference>
<dbReference type="EMBL" id="WTPW01001370">
    <property type="protein sequence ID" value="KAF0440106.1"/>
    <property type="molecule type" value="Genomic_DNA"/>
</dbReference>
<dbReference type="Proteomes" id="UP000439903">
    <property type="component" value="Unassembled WGS sequence"/>
</dbReference>
<protein>
    <submittedName>
        <fullName evidence="2">Zinc finger bed domain-containing protein ricesleeper 2-like</fullName>
    </submittedName>
</protein>
<comment type="caution">
    <text evidence="2">The sequence shown here is derived from an EMBL/GenBank/DDBJ whole genome shotgun (WGS) entry which is preliminary data.</text>
</comment>